<comment type="caution">
    <text evidence="4">The sequence shown here is derived from an EMBL/GenBank/DDBJ whole genome shotgun (WGS) entry which is preliminary data.</text>
</comment>
<evidence type="ECO:0000259" key="2">
    <source>
        <dbReference type="Pfam" id="PF26298"/>
    </source>
</evidence>
<comment type="catalytic activity">
    <reaction evidence="1">
        <text>UDP-N-acetyl-alpha-D-muramoyl-L-alanyl-L-glutamate + ATP + H2O = UDP-N-acetyl-alpha-D-muramoyl-L-alanyl-D-glutamate + AMP + diphosphate + H(+)</text>
        <dbReference type="Rhea" id="RHEA:58812"/>
        <dbReference type="ChEBI" id="CHEBI:15377"/>
        <dbReference type="ChEBI" id="CHEBI:15378"/>
        <dbReference type="ChEBI" id="CHEBI:30616"/>
        <dbReference type="ChEBI" id="CHEBI:33019"/>
        <dbReference type="ChEBI" id="CHEBI:83900"/>
        <dbReference type="ChEBI" id="CHEBI:142725"/>
        <dbReference type="ChEBI" id="CHEBI:456215"/>
        <dbReference type="EC" id="5.1.1.23"/>
    </reaction>
</comment>
<name>K1YJ86_9BACT</name>
<evidence type="ECO:0000259" key="3">
    <source>
        <dbReference type="Pfam" id="PF26299"/>
    </source>
</evidence>
<keyword evidence="1" id="KW-0131">Cell cycle</keyword>
<evidence type="ECO:0000313" key="4">
    <source>
        <dbReference type="EMBL" id="EKD25459.1"/>
    </source>
</evidence>
<keyword evidence="1" id="KW-0133">Cell shape</keyword>
<comment type="function">
    <text evidence="1">Cell wall formation. Catalyzes epimerization of the terminal L-glutamate in UDP-N-acetyl-alpha-D-muramoyl-L-alanyl-L-glutamate.</text>
</comment>
<dbReference type="GO" id="GO:0071555">
    <property type="term" value="P:cell wall organization"/>
    <property type="evidence" value="ECO:0007669"/>
    <property type="project" value="UniProtKB-KW"/>
</dbReference>
<keyword evidence="1" id="KW-0961">Cell wall biogenesis/degradation</keyword>
<comment type="pathway">
    <text evidence="1">Cell wall biogenesis; peptidoglycan biosynthesis.</text>
</comment>
<protein>
    <recommendedName>
        <fullName evidence="1">UDP-N-acetyl-alpha-D-muramoyl-L-alanyl-L-glutamate epimerase</fullName>
        <ecNumber evidence="1">5.1.1.23</ecNumber>
    </recommendedName>
    <alternativeName>
        <fullName evidence="1">UDP-MurNAc-L-Ala-L-Glu epimerase</fullName>
    </alternativeName>
</protein>
<dbReference type="EMBL" id="AMFJ01036055">
    <property type="protein sequence ID" value="EKD25459.1"/>
    <property type="molecule type" value="Genomic_DNA"/>
</dbReference>
<keyword evidence="1" id="KW-0573">Peptidoglycan synthesis</keyword>
<dbReference type="InterPro" id="IPR058740">
    <property type="entry name" value="MurL_N"/>
</dbReference>
<dbReference type="GO" id="GO:0051301">
    <property type="term" value="P:cell division"/>
    <property type="evidence" value="ECO:0007669"/>
    <property type="project" value="UniProtKB-KW"/>
</dbReference>
<dbReference type="Pfam" id="PF26299">
    <property type="entry name" value="MurL_N"/>
    <property type="match status" value="1"/>
</dbReference>
<dbReference type="GO" id="GO:0016855">
    <property type="term" value="F:racemase and epimerase activity, acting on amino acids and derivatives"/>
    <property type="evidence" value="ECO:0007669"/>
    <property type="project" value="UniProtKB-UniRule"/>
</dbReference>
<dbReference type="GO" id="GO:0005737">
    <property type="term" value="C:cytoplasm"/>
    <property type="evidence" value="ECO:0007669"/>
    <property type="project" value="UniProtKB-UniRule"/>
</dbReference>
<dbReference type="GO" id="GO:0009252">
    <property type="term" value="P:peptidoglycan biosynthetic process"/>
    <property type="evidence" value="ECO:0007669"/>
    <property type="project" value="UniProtKB-UniRule"/>
</dbReference>
<dbReference type="InterPro" id="IPR043689">
    <property type="entry name" value="MurL"/>
</dbReference>
<feature type="domain" description="MurL N-terminal" evidence="3">
    <location>
        <begin position="2"/>
        <end position="282"/>
    </location>
</feature>
<organism evidence="4">
    <name type="scientific">uncultured bacterium</name>
    <name type="common">gcode 4</name>
    <dbReference type="NCBI Taxonomy" id="1234023"/>
    <lineage>
        <taxon>Bacteria</taxon>
        <taxon>environmental samples</taxon>
    </lineage>
</organism>
<dbReference type="EC" id="5.1.1.23" evidence="1"/>
<evidence type="ECO:0000256" key="1">
    <source>
        <dbReference type="HAMAP-Rule" id="MF_02209"/>
    </source>
</evidence>
<dbReference type="UniPathway" id="UPA00219"/>
<keyword evidence="1" id="KW-0132">Cell division</keyword>
<comment type="similarity">
    <text evidence="1">Belongs to the MurL family.</text>
</comment>
<dbReference type="GO" id="GO:0008360">
    <property type="term" value="P:regulation of cell shape"/>
    <property type="evidence" value="ECO:0007669"/>
    <property type="project" value="UniProtKB-KW"/>
</dbReference>
<accession>K1YJ86</accession>
<reference evidence="4" key="1">
    <citation type="journal article" date="2012" name="Science">
        <title>Fermentation, hydrogen, and sulfur metabolism in multiple uncultivated bacterial phyla.</title>
        <authorList>
            <person name="Wrighton K.C."/>
            <person name="Thomas B.C."/>
            <person name="Sharon I."/>
            <person name="Miller C.S."/>
            <person name="Castelle C.J."/>
            <person name="VerBerkmoes N.C."/>
            <person name="Wilkins M.J."/>
            <person name="Hettich R.L."/>
            <person name="Lipton M.S."/>
            <person name="Williams K.H."/>
            <person name="Long P.E."/>
            <person name="Banfield J.F."/>
        </authorList>
    </citation>
    <scope>NUCLEOTIDE SEQUENCE [LARGE SCALE GENOMIC DNA]</scope>
</reference>
<sequence>MKAFKTFYFTWYDFDYTTLKASFSYSFDHEIDFTETIDFACPGFQPIKNIDHEVINTLLFHFSLAVGISYYKLYPTENLVIESGKLNPDQQKFWNIFYMQWLGEFFYTNKLSPHNLMNFINWEKETPHTLFSSSSAMTMVALGWGKDSLVSIELIKQMNIPFYTSTFGKDYYLHKVVGDTVWVPRLLMKRYMDPKLFEMNQQGYYNGHVPISGIIAFVLTTSAYLYDYTSIVMSNEKSANEGNTFLDEIEINHQRSKSYQFESDFNHYIKNYLSPDVEYFSLLRGMYEIKIAKFFAQYPQYFDVFSSCNNNFKIIESNKTTDNRRCCICPKCAFVYTTLRPFLSDADTQKIFGQELYDNSGLIQLYKELLGIDGIKPFECVGTNEEVIYGMYLYYKKIEKNLQIPPIMELFKNEVLPKLSTNDIQILEKKLLTLYTEETNIPKKFQSVLSA</sequence>
<proteinExistence type="inferred from homology"/>
<keyword evidence="1" id="KW-0413">Isomerase</keyword>
<feature type="domain" description="MurL C-terminal" evidence="2">
    <location>
        <begin position="304"/>
        <end position="397"/>
    </location>
</feature>
<dbReference type="Pfam" id="PF26298">
    <property type="entry name" value="MurL_epimerase_C"/>
    <property type="match status" value="1"/>
</dbReference>
<gene>
    <name evidence="1" type="primary">murL</name>
    <name evidence="4" type="ORF">ACD_80C00048G0004</name>
</gene>
<dbReference type="HAMAP" id="MF_02209">
    <property type="entry name" value="MurL"/>
    <property type="match status" value="1"/>
</dbReference>
<dbReference type="AlphaFoldDB" id="K1YJ86"/>
<dbReference type="InterPro" id="IPR058741">
    <property type="entry name" value="MurL_C"/>
</dbReference>